<dbReference type="GO" id="GO:0005975">
    <property type="term" value="P:carbohydrate metabolic process"/>
    <property type="evidence" value="ECO:0007669"/>
    <property type="project" value="UniProtKB-ARBA"/>
</dbReference>
<feature type="chain" id="PRO_5039247412" description="Choice-of-anchor D domain-containing protein" evidence="1">
    <location>
        <begin position="25"/>
        <end position="814"/>
    </location>
</feature>
<keyword evidence="1" id="KW-0732">Signal</keyword>
<accession>A0A841BUJ1</accession>
<sequence length="814" mass="83281">MRTIRGALVGALLLMSVVTIPATAAQAAAPTAPYTAFTYLGDQAYPWKGALAFDGAAVNVTHHATSDAIAFSATWSDHSIVIDLYPKDATQWVAGTTYPLNGNGASASVGADSRGCSNHQGSITVLDVAHDATTHEMTSFAASYAIGCGTATPNMFGQVRWNSGLDYKAYGNDVSSLDFGWQGAGYDTAVKTVTITGRGTQGVKLSAASIGAANWGAYGTSSPGTFAITSDTCSNATLAYGATCTVGVKAHPTVRGPLAAALNFTSDANAGRLSVDLAVSGTDPRSASYPTSLSFGSVQVGKGLAKTVTVTGTGPSPISISTVQVTGGQAADFTITANTCNGATLAKNQSCTITVNAHPNRVGQRWGSLYINNNSDVSIFSVEMSLVGTGDAVGTYYPVSPTRILDTRNGTGAPKAQVGPGQVIHLQVGGHGNVPSSGVSAVVLNVTATAPTGTTYITAYPTGVTRPTASSLNVTRGVTVASSVTVALGTDGQIDLYNYTNSTHLLADVVGYYGKDNSLLDNYNIGGQLQGVVPERLLDTRYDLGAKLPAGYYVNVPVSYGASVNPHIKALAVNVTAVDPSGDGHLRTWNGNPYELPNASTVNYSRGKVVPNFAIVPVAPCDGCGSASGLPSIGIYTSAKTHVIVDIVGFFDDSTLADGLRFNPITPTRIVDSRESLGLAAPIGPAQTAKVTVPDTIATANTEGLALNVTAVAPTATTYLTVWPADAGLSKPTVSNLNPSAGQVIPNAVVTGIGSTKAFNIYNYVGYTNVVVDVVGTFYAYGGSAPAAQGAAGTAGKNPASIVRRYAPVMHNLR</sequence>
<dbReference type="Proteomes" id="UP000587527">
    <property type="component" value="Unassembled WGS sequence"/>
</dbReference>
<evidence type="ECO:0000313" key="3">
    <source>
        <dbReference type="Proteomes" id="UP000587527"/>
    </source>
</evidence>
<dbReference type="Gene3D" id="2.60.40.10">
    <property type="entry name" value="Immunoglobulins"/>
    <property type="match status" value="2"/>
</dbReference>
<organism evidence="2 3">
    <name type="scientific">Allocatelliglobosispora scoriae</name>
    <dbReference type="NCBI Taxonomy" id="643052"/>
    <lineage>
        <taxon>Bacteria</taxon>
        <taxon>Bacillati</taxon>
        <taxon>Actinomycetota</taxon>
        <taxon>Actinomycetes</taxon>
        <taxon>Micromonosporales</taxon>
        <taxon>Micromonosporaceae</taxon>
        <taxon>Allocatelliglobosispora</taxon>
    </lineage>
</organism>
<name>A0A841BUJ1_9ACTN</name>
<keyword evidence="3" id="KW-1185">Reference proteome</keyword>
<gene>
    <name evidence="2" type="ORF">F4553_005253</name>
</gene>
<dbReference type="NCBIfam" id="NF012200">
    <property type="entry name" value="choice_anch_D"/>
    <property type="match status" value="2"/>
</dbReference>
<protein>
    <recommendedName>
        <fullName evidence="4">Choice-of-anchor D domain-containing protein</fullName>
    </recommendedName>
</protein>
<evidence type="ECO:0000256" key="1">
    <source>
        <dbReference type="SAM" id="SignalP"/>
    </source>
</evidence>
<feature type="signal peptide" evidence="1">
    <location>
        <begin position="1"/>
        <end position="24"/>
    </location>
</feature>
<reference evidence="2 3" key="1">
    <citation type="submission" date="2020-08" db="EMBL/GenBank/DDBJ databases">
        <title>Sequencing the genomes of 1000 actinobacteria strains.</title>
        <authorList>
            <person name="Klenk H.-P."/>
        </authorList>
    </citation>
    <scope>NUCLEOTIDE SEQUENCE [LARGE SCALE GENOMIC DNA]</scope>
    <source>
        <strain evidence="2 3">DSM 45362</strain>
    </source>
</reference>
<evidence type="ECO:0000313" key="2">
    <source>
        <dbReference type="EMBL" id="MBB5871874.1"/>
    </source>
</evidence>
<comment type="caution">
    <text evidence="2">The sequence shown here is derived from an EMBL/GenBank/DDBJ whole genome shotgun (WGS) entry which is preliminary data.</text>
</comment>
<dbReference type="EMBL" id="JACHMN010000002">
    <property type="protein sequence ID" value="MBB5871874.1"/>
    <property type="molecule type" value="Genomic_DNA"/>
</dbReference>
<dbReference type="InterPro" id="IPR013783">
    <property type="entry name" value="Ig-like_fold"/>
</dbReference>
<proteinExistence type="predicted"/>
<dbReference type="RefSeq" id="WP_184840219.1">
    <property type="nucleotide sequence ID" value="NZ_JACHMN010000002.1"/>
</dbReference>
<evidence type="ECO:0008006" key="4">
    <source>
        <dbReference type="Google" id="ProtNLM"/>
    </source>
</evidence>
<dbReference type="AlphaFoldDB" id="A0A841BUJ1"/>